<evidence type="ECO:0000313" key="2">
    <source>
        <dbReference type="EMBL" id="ESS62715.1"/>
    </source>
</evidence>
<gene>
    <name evidence="2" type="ORF">TCDM_09586</name>
</gene>
<protein>
    <submittedName>
        <fullName evidence="2">Uncharacterized protein</fullName>
    </submittedName>
</protein>
<comment type="caution">
    <text evidence="2">The sequence shown here is derived from an EMBL/GenBank/DDBJ whole genome shotgun (WGS) entry which is preliminary data.</text>
</comment>
<reference evidence="2 3" key="1">
    <citation type="journal article" date="2014" name="Genome Announc.">
        <title>Trypanosoma cruzi Clone Dm28c Draft Genome Sequence.</title>
        <authorList>
            <person name="Grisard E.C."/>
            <person name="Teixeira S.M."/>
            <person name="de Almeida L.G."/>
            <person name="Stoco P.H."/>
            <person name="Gerber A.L."/>
            <person name="Talavera-Lopez C."/>
            <person name="Lima O.C."/>
            <person name="Andersson B."/>
            <person name="de Vasconcelos A.T."/>
        </authorList>
    </citation>
    <scope>NUCLEOTIDE SEQUENCE [LARGE SCALE GENOMIC DNA]</scope>
    <source>
        <strain evidence="2 3">Dm28c</strain>
    </source>
</reference>
<proteinExistence type="predicted"/>
<dbReference type="AlphaFoldDB" id="V5APM6"/>
<evidence type="ECO:0000256" key="1">
    <source>
        <dbReference type="SAM" id="MobiDB-lite"/>
    </source>
</evidence>
<dbReference type="VEuPathDB" id="TriTrypDB:TCDM_09586"/>
<evidence type="ECO:0000313" key="3">
    <source>
        <dbReference type="Proteomes" id="UP000017861"/>
    </source>
</evidence>
<feature type="region of interest" description="Disordered" evidence="1">
    <location>
        <begin position="1"/>
        <end position="172"/>
    </location>
</feature>
<feature type="compositionally biased region" description="Basic residues" evidence="1">
    <location>
        <begin position="154"/>
        <end position="163"/>
    </location>
</feature>
<dbReference type="EMBL" id="AYLP01000165">
    <property type="protein sequence ID" value="ESS62715.1"/>
    <property type="molecule type" value="Genomic_DNA"/>
</dbReference>
<sequence>MDAVRRHSQSTWPVSMQPLHAGTQEERMTREKGKKQHKTHTEETNNRREKHRQGPRPGRQLHTSPHTHAPSRCRQSAGEKIRPSTQQTHTLPAINHQWTRRSDTPPPPPLQSHGQRDTATARCRHTTHAERAITQRATRGSGSSSIHDEAPHSMRSHGAHRFPNRTYPSSVP</sequence>
<feature type="compositionally biased region" description="Polar residues" evidence="1">
    <location>
        <begin position="135"/>
        <end position="145"/>
    </location>
</feature>
<organism evidence="2 3">
    <name type="scientific">Trypanosoma cruzi Dm28c</name>
    <dbReference type="NCBI Taxonomy" id="1416333"/>
    <lineage>
        <taxon>Eukaryota</taxon>
        <taxon>Discoba</taxon>
        <taxon>Euglenozoa</taxon>
        <taxon>Kinetoplastea</taxon>
        <taxon>Metakinetoplastina</taxon>
        <taxon>Trypanosomatida</taxon>
        <taxon>Trypanosomatidae</taxon>
        <taxon>Trypanosoma</taxon>
        <taxon>Schizotrypanum</taxon>
    </lineage>
</organism>
<accession>V5APM6</accession>
<dbReference type="Proteomes" id="UP000017861">
    <property type="component" value="Unassembled WGS sequence"/>
</dbReference>
<name>V5APM6_TRYCR</name>